<comment type="caution">
    <text evidence="2">The sequence shown here is derived from an EMBL/GenBank/DDBJ whole genome shotgun (WGS) entry which is preliminary data.</text>
</comment>
<reference evidence="2" key="1">
    <citation type="submission" date="2023-03" db="EMBL/GenBank/DDBJ databases">
        <title>Complete genome of Cladonia borealis.</title>
        <authorList>
            <person name="Park H."/>
        </authorList>
    </citation>
    <scope>NUCLEOTIDE SEQUENCE</scope>
    <source>
        <strain evidence="2">ANT050790</strain>
    </source>
</reference>
<gene>
    <name evidence="2" type="ORF">JMJ35_007332</name>
</gene>
<accession>A0AA39UZH8</accession>
<dbReference type="Pfam" id="PF06985">
    <property type="entry name" value="HET"/>
    <property type="match status" value="1"/>
</dbReference>
<dbReference type="PANTHER" id="PTHR39596">
    <property type="match status" value="1"/>
</dbReference>
<dbReference type="EMBL" id="JAFEKC020000017">
    <property type="protein sequence ID" value="KAK0509938.1"/>
    <property type="molecule type" value="Genomic_DNA"/>
</dbReference>
<dbReference type="AlphaFoldDB" id="A0AA39UZH8"/>
<dbReference type="Proteomes" id="UP001166286">
    <property type="component" value="Unassembled WGS sequence"/>
</dbReference>
<protein>
    <recommendedName>
        <fullName evidence="1">Heterokaryon incompatibility domain-containing protein</fullName>
    </recommendedName>
</protein>
<feature type="domain" description="Heterokaryon incompatibility" evidence="1">
    <location>
        <begin position="372"/>
        <end position="447"/>
    </location>
</feature>
<sequence length="772" mass="88722">MEHLLYNPTPRGFRAEVRAAAIGPLAISDWASYEQHHGMCPPVSPRFPWLGHDHVGSSHYHQHETQFQPMSLAFHELYGPEWDFDEVFRSRDIRRAHTSLEEMDPSEATRRTAAFVQSWLFFGLLESIFARPIPTSYMVRTGSDGEAYLYTRTLPALLEAWARRLTVVEAEYRDVALRKARECAVQARSTLTTILDDLSETEYEAIFSELRKLILSFQCLISLLCEAIARHAEVCLHMEVGSFSAPPSFLTETASYSDLWVRKGWCRFVIASAEITMSPSLLKLVDAAGFASGSTDHELCTAEQCERNNIQAETYAQRHCPRSCRCHPFWKLDITQVRDVLDSGYIPVVRIHADGRSLELGGFHPNNKNKDYIAFSHVWADGLGSNTETGLPACQIRRLHRLAEKRTESGAWFWIDGLCVPKQKPYRAKAIELMYHTYENATGVIVLDEGCRKLSIKNSDLEIGWSIFASGWFGRLWTYQEGFIPPWVDVELSDGLISLYNVIQNLYKLYTDRKANPFPAVFVRDLVAVLQKARPLDLHHRKRPWVRRLVDLFNAMTRRRTSRPDDQISALGLFLELEIKDLLRLEGEDRWKAFYLKLERIPWTVVFDQRPKMQASSFTWAPSTWISSGKDLWLHYDEELADITNEGLKVTLTALILDETSPTNPSGMVIQAGQELYEVSRSNEFMASNFQHFNIVFVRYFKHEQPRGALQRNSSILMRVGLGLRSTTTEVRLQHEFSGGWEIRTLVQFEEILDSTPNILRGRWETLQWCIA</sequence>
<evidence type="ECO:0000259" key="1">
    <source>
        <dbReference type="Pfam" id="PF06985"/>
    </source>
</evidence>
<keyword evidence="3" id="KW-1185">Reference proteome</keyword>
<organism evidence="2 3">
    <name type="scientific">Cladonia borealis</name>
    <dbReference type="NCBI Taxonomy" id="184061"/>
    <lineage>
        <taxon>Eukaryota</taxon>
        <taxon>Fungi</taxon>
        <taxon>Dikarya</taxon>
        <taxon>Ascomycota</taxon>
        <taxon>Pezizomycotina</taxon>
        <taxon>Lecanoromycetes</taxon>
        <taxon>OSLEUM clade</taxon>
        <taxon>Lecanoromycetidae</taxon>
        <taxon>Lecanorales</taxon>
        <taxon>Lecanorineae</taxon>
        <taxon>Cladoniaceae</taxon>
        <taxon>Cladonia</taxon>
    </lineage>
</organism>
<dbReference type="PANTHER" id="PTHR39596:SF2">
    <property type="entry name" value="HET DOMAIN PROTEIN (AFU_ORTHOLOGUE AFUA_1G17550)-RELATED"/>
    <property type="match status" value="1"/>
</dbReference>
<evidence type="ECO:0000313" key="3">
    <source>
        <dbReference type="Proteomes" id="UP001166286"/>
    </source>
</evidence>
<name>A0AA39UZH8_9LECA</name>
<proteinExistence type="predicted"/>
<dbReference type="InterPro" id="IPR010730">
    <property type="entry name" value="HET"/>
</dbReference>
<evidence type="ECO:0000313" key="2">
    <source>
        <dbReference type="EMBL" id="KAK0509938.1"/>
    </source>
</evidence>